<sequence length="225" mass="24504">MIISHFIALCFVFLAGVSLASPIQRDTASCAEYGQAGNLSSYLGTDRQQIRLGTATDGQRIKLVKANSTNEQFQFFQCMAPSDNFFGSWKSPPKPGQPEYFVYGQLRSTRYPGQCATAGNVYVRTDSTNTDGTPKYMTVPPDSDGTLTIEPCQTDGSDITRRQWMDLNPYKDDQHGTDMCNHMPVIGQAGKISDASVSGLYGTSDGLAFTIRGAPLTLAYESTDC</sequence>
<evidence type="ECO:0000256" key="1">
    <source>
        <dbReference type="SAM" id="SignalP"/>
    </source>
</evidence>
<gene>
    <name evidence="2" type="ORF">MYAM1_004096</name>
</gene>
<feature type="signal peptide" evidence="1">
    <location>
        <begin position="1"/>
        <end position="20"/>
    </location>
</feature>
<evidence type="ECO:0008006" key="4">
    <source>
        <dbReference type="Google" id="ProtNLM"/>
    </source>
</evidence>
<keyword evidence="3" id="KW-1185">Reference proteome</keyword>
<name>A0AAJ5YY23_9BASI</name>
<organism evidence="2 3">
    <name type="scientific">Malassezia yamatoensis</name>
    <dbReference type="NCBI Taxonomy" id="253288"/>
    <lineage>
        <taxon>Eukaryota</taxon>
        <taxon>Fungi</taxon>
        <taxon>Dikarya</taxon>
        <taxon>Basidiomycota</taxon>
        <taxon>Ustilaginomycotina</taxon>
        <taxon>Malasseziomycetes</taxon>
        <taxon>Malasseziales</taxon>
        <taxon>Malasseziaceae</taxon>
        <taxon>Malassezia</taxon>
    </lineage>
</organism>
<evidence type="ECO:0000313" key="3">
    <source>
        <dbReference type="Proteomes" id="UP001219567"/>
    </source>
</evidence>
<keyword evidence="1" id="KW-0732">Signal</keyword>
<dbReference type="Proteomes" id="UP001219567">
    <property type="component" value="Chromosome 8"/>
</dbReference>
<reference evidence="2 3" key="1">
    <citation type="submission" date="2023-03" db="EMBL/GenBank/DDBJ databases">
        <title>Mating type loci evolution in Malassezia.</title>
        <authorList>
            <person name="Coelho M.A."/>
        </authorList>
    </citation>
    <scope>NUCLEOTIDE SEQUENCE [LARGE SCALE GENOMIC DNA]</scope>
    <source>
        <strain evidence="2 3">CBS 9725</strain>
    </source>
</reference>
<protein>
    <recommendedName>
        <fullName evidence="4">Secreted protein</fullName>
    </recommendedName>
</protein>
<accession>A0AAJ5YY23</accession>
<dbReference type="AlphaFoldDB" id="A0AAJ5YY23"/>
<dbReference type="EMBL" id="CP119950">
    <property type="protein sequence ID" value="WFD01334.1"/>
    <property type="molecule type" value="Genomic_DNA"/>
</dbReference>
<evidence type="ECO:0000313" key="2">
    <source>
        <dbReference type="EMBL" id="WFD01334.1"/>
    </source>
</evidence>
<proteinExistence type="predicted"/>
<feature type="chain" id="PRO_5042564387" description="Secreted protein" evidence="1">
    <location>
        <begin position="21"/>
        <end position="225"/>
    </location>
</feature>